<dbReference type="VEuPathDB" id="FungiDB:PSTT_02058"/>
<keyword evidence="1" id="KW-0732">Signal</keyword>
<evidence type="ECO:0000256" key="1">
    <source>
        <dbReference type="SAM" id="SignalP"/>
    </source>
</evidence>
<dbReference type="VEuPathDB" id="FungiDB:PSHT_06585"/>
<protein>
    <recommendedName>
        <fullName evidence="4">Hydrophobin</fullName>
    </recommendedName>
</protein>
<dbReference type="AlphaFoldDB" id="A0A2S4W161"/>
<feature type="signal peptide" evidence="1">
    <location>
        <begin position="1"/>
        <end position="27"/>
    </location>
</feature>
<organism evidence="2 3">
    <name type="scientific">Puccinia striiformis</name>
    <dbReference type="NCBI Taxonomy" id="27350"/>
    <lineage>
        <taxon>Eukaryota</taxon>
        <taxon>Fungi</taxon>
        <taxon>Dikarya</taxon>
        <taxon>Basidiomycota</taxon>
        <taxon>Pucciniomycotina</taxon>
        <taxon>Pucciniomycetes</taxon>
        <taxon>Pucciniales</taxon>
        <taxon>Pucciniaceae</taxon>
        <taxon>Puccinia</taxon>
    </lineage>
</organism>
<evidence type="ECO:0008006" key="4">
    <source>
        <dbReference type="Google" id="ProtNLM"/>
    </source>
</evidence>
<comment type="caution">
    <text evidence="2">The sequence shown here is derived from an EMBL/GenBank/DDBJ whole genome shotgun (WGS) entry which is preliminary data.</text>
</comment>
<proteinExistence type="predicted"/>
<name>A0A2S4W161_9BASI</name>
<accession>A0A2S4W161</accession>
<dbReference type="EMBL" id="PKSL01000012">
    <property type="protein sequence ID" value="POW15506.1"/>
    <property type="molecule type" value="Genomic_DNA"/>
</dbReference>
<evidence type="ECO:0000313" key="2">
    <source>
        <dbReference type="EMBL" id="POW15506.1"/>
    </source>
</evidence>
<dbReference type="Proteomes" id="UP000239156">
    <property type="component" value="Unassembled WGS sequence"/>
</dbReference>
<feature type="chain" id="PRO_5015738936" description="Hydrophobin" evidence="1">
    <location>
        <begin position="28"/>
        <end position="123"/>
    </location>
</feature>
<keyword evidence="3" id="KW-1185">Reference proteome</keyword>
<gene>
    <name evidence="2" type="ORF">PSTT_02058</name>
</gene>
<sequence length="123" mass="13452">MEAAGQPTMQLPKILPILMVLVLPSQGNDEGSSPNFVNHFGCGTQVENHGEAGCVSTMTQSANVVLMIAPWDPIANAYNCGMAEPRFLRASCCTDLYYVQNELTVPVWKAQCREIDGSEIKQY</sequence>
<evidence type="ECO:0000313" key="3">
    <source>
        <dbReference type="Proteomes" id="UP000239156"/>
    </source>
</evidence>
<reference evidence="2" key="1">
    <citation type="submission" date="2017-12" db="EMBL/GenBank/DDBJ databases">
        <title>Gene loss provides genomic basis for host adaptation in cereal stripe rust fungi.</title>
        <authorList>
            <person name="Xia C."/>
        </authorList>
    </citation>
    <scope>NUCLEOTIDE SEQUENCE [LARGE SCALE GENOMIC DNA]</scope>
    <source>
        <strain evidence="2">93-210</strain>
    </source>
</reference>